<sequence length="241" mass="26473">MEFRVSHALLNKLSCAAIVATSVALIFLSTTHPRTFCSTPHHHHRLPASSRSSLLRFPRSSCEARRRDVLSPDRRAERLRSTREWRRRVDSLASLFRSLASRGLLRNSSRALCVSAGAGHEVAALSEGTGLADVTGVEIVDSPPLVSRADPHNLPFFDSVFDFAFSARLADALFPARFVKEMERTVRPGGVLVVTLERPCSGETMGAVKLLFGKSEVVSITNATLVGVDVVEIVFRKKMHP</sequence>
<dbReference type="Gene3D" id="3.40.50.150">
    <property type="entry name" value="Vaccinia Virus protein VP39"/>
    <property type="match status" value="1"/>
</dbReference>
<gene>
    <name evidence="2" type="ORF">NYM_LOCUS6826</name>
</gene>
<feature type="domain" description="Methyltransferase type 11" evidence="1">
    <location>
        <begin position="112"/>
        <end position="194"/>
    </location>
</feature>
<dbReference type="InterPro" id="IPR029063">
    <property type="entry name" value="SAM-dependent_MTases_sf"/>
</dbReference>
<dbReference type="EMBL" id="LR721776">
    <property type="protein sequence ID" value="VVV66870.1"/>
    <property type="molecule type" value="Genomic_DNA"/>
</dbReference>
<proteinExistence type="predicted"/>
<dbReference type="Gramene" id="NC11G0123320.1">
    <property type="protein sequence ID" value="NC11G0123320.1:cds"/>
    <property type="gene ID" value="NC11G0123320"/>
</dbReference>
<dbReference type="PANTHER" id="PTHR45085">
    <property type="entry name" value="F21J9.14"/>
    <property type="match status" value="1"/>
</dbReference>
<evidence type="ECO:0000259" key="1">
    <source>
        <dbReference type="Pfam" id="PF08241"/>
    </source>
</evidence>
<dbReference type="PANTHER" id="PTHR45085:SF3">
    <property type="entry name" value="S-ADENOSYL-L-METHIONINE-DEPENDENT METHYLTRANSFERASES SUPERFAMILY PROTEIN"/>
    <property type="match status" value="1"/>
</dbReference>
<dbReference type="SUPFAM" id="SSF53335">
    <property type="entry name" value="S-adenosyl-L-methionine-dependent methyltransferases"/>
    <property type="match status" value="1"/>
</dbReference>
<dbReference type="OMA" id="KHNRRIW"/>
<protein>
    <recommendedName>
        <fullName evidence="1">Methyltransferase type 11 domain-containing protein</fullName>
    </recommendedName>
</protein>
<evidence type="ECO:0000313" key="2">
    <source>
        <dbReference type="EMBL" id="VVV66870.1"/>
    </source>
</evidence>
<dbReference type="InterPro" id="IPR013216">
    <property type="entry name" value="Methyltransf_11"/>
</dbReference>
<dbReference type="AlphaFoldDB" id="A0A5K0XMI9"/>
<dbReference type="Pfam" id="PF08241">
    <property type="entry name" value="Methyltransf_11"/>
    <property type="match status" value="1"/>
</dbReference>
<reference evidence="2" key="1">
    <citation type="submission" date="2019-09" db="EMBL/GenBank/DDBJ databases">
        <authorList>
            <person name="Zhang L."/>
        </authorList>
    </citation>
    <scope>NUCLEOTIDE SEQUENCE</scope>
</reference>
<accession>A0A5K0XMI9</accession>
<dbReference type="GO" id="GO:0008757">
    <property type="term" value="F:S-adenosylmethionine-dependent methyltransferase activity"/>
    <property type="evidence" value="ECO:0007669"/>
    <property type="project" value="InterPro"/>
</dbReference>
<dbReference type="OrthoDB" id="682522at2759"/>
<name>A0A5K0XMI9_9MAGN</name>
<dbReference type="CDD" id="cd02440">
    <property type="entry name" value="AdoMet_MTases"/>
    <property type="match status" value="1"/>
</dbReference>
<organism evidence="2">
    <name type="scientific">Nymphaea colorata</name>
    <name type="common">pocket water lily</name>
    <dbReference type="NCBI Taxonomy" id="210225"/>
    <lineage>
        <taxon>Eukaryota</taxon>
        <taxon>Viridiplantae</taxon>
        <taxon>Streptophyta</taxon>
        <taxon>Embryophyta</taxon>
        <taxon>Tracheophyta</taxon>
        <taxon>Spermatophyta</taxon>
        <taxon>Magnoliopsida</taxon>
        <taxon>Nymphaeales</taxon>
        <taxon>Nymphaeaceae</taxon>
        <taxon>Nymphaea</taxon>
    </lineage>
</organism>